<sequence length="86" mass="9394">MKSYVMLFSTVFLLAGCSDDNTKLKGEFIRGCLSGGVDKAVCACIYEKLEDKYGQEELLRINALTQAPALFLEDGAQFAMQCVKSG</sequence>
<proteinExistence type="predicted"/>
<dbReference type="Proteomes" id="UP000224974">
    <property type="component" value="Unassembled WGS sequence"/>
</dbReference>
<evidence type="ECO:0008006" key="5">
    <source>
        <dbReference type="Google" id="ProtNLM"/>
    </source>
</evidence>
<dbReference type="OrthoDB" id="6636552at2"/>
<dbReference type="RefSeq" id="WP_036016672.1">
    <property type="nucleotide sequence ID" value="NZ_CAADJA010000002.1"/>
</dbReference>
<reference evidence="1" key="2">
    <citation type="submission" date="2017-09" db="EMBL/GenBank/DDBJ databases">
        <title>FDA dAtabase for Regulatory Grade micrObial Sequences (FDA-ARGOS): Supporting development and validation of Infectious Disease Dx tests.</title>
        <authorList>
            <person name="Minogue T."/>
            <person name="Wolcott M."/>
            <person name="Wasieloski L."/>
            <person name="Aguilar W."/>
            <person name="Moore D."/>
            <person name="Tallon L.J."/>
            <person name="Sadzewicz L."/>
            <person name="Ott S."/>
            <person name="Zhao X."/>
            <person name="Nagaraj S."/>
            <person name="Vavikolanu K."/>
            <person name="Aluvathingal J."/>
            <person name="Nadendla S."/>
            <person name="Sichtig H."/>
        </authorList>
    </citation>
    <scope>NUCLEOTIDE SEQUENCE</scope>
    <source>
        <strain evidence="1">FDAARGOS_387</strain>
    </source>
</reference>
<dbReference type="EMBL" id="PDDX01000001">
    <property type="protein sequence ID" value="PHI28998.1"/>
    <property type="molecule type" value="Genomic_DNA"/>
</dbReference>
<organism evidence="1 3">
    <name type="scientific">Budvicia aquatica</name>
    <dbReference type="NCBI Taxonomy" id="82979"/>
    <lineage>
        <taxon>Bacteria</taxon>
        <taxon>Pseudomonadati</taxon>
        <taxon>Pseudomonadota</taxon>
        <taxon>Gammaproteobacteria</taxon>
        <taxon>Enterobacterales</taxon>
        <taxon>Budviciaceae</taxon>
        <taxon>Budvicia</taxon>
    </lineage>
</organism>
<name>A0A2C6DFD5_9GAMM</name>
<evidence type="ECO:0000313" key="4">
    <source>
        <dbReference type="Proteomes" id="UP000373449"/>
    </source>
</evidence>
<evidence type="ECO:0000313" key="1">
    <source>
        <dbReference type="EMBL" id="PHI28998.1"/>
    </source>
</evidence>
<gene>
    <name evidence="1" type="ORF">CRN84_06545</name>
    <name evidence="2" type="ORF">NCTC12282_02072</name>
</gene>
<evidence type="ECO:0000313" key="3">
    <source>
        <dbReference type="Proteomes" id="UP000224974"/>
    </source>
</evidence>
<reference evidence="3" key="1">
    <citation type="submission" date="2017-09" db="EMBL/GenBank/DDBJ databases">
        <title>FDA dAtabase for Regulatory Grade micrObial Sequences (FDA-ARGOS): Supporting development and validation of Infectious Disease Dx tests.</title>
        <authorList>
            <person name="Minogue T."/>
            <person name="Wolcott M."/>
            <person name="Wasieloski L."/>
            <person name="Aguilar W."/>
            <person name="Moore D."/>
            <person name="Tallon L."/>
            <person name="Sadzewicz L."/>
            <person name="Ott S."/>
            <person name="Zhao X."/>
            <person name="Nagaraj S."/>
            <person name="Vavikolanu K."/>
            <person name="Aluvathingal J."/>
            <person name="Nadendla S."/>
            <person name="Sichtig H."/>
        </authorList>
    </citation>
    <scope>NUCLEOTIDE SEQUENCE [LARGE SCALE GENOMIC DNA]</scope>
    <source>
        <strain evidence="3">FDAARGOS_387</strain>
    </source>
</reference>
<dbReference type="PROSITE" id="PS51257">
    <property type="entry name" value="PROKAR_LIPOPROTEIN"/>
    <property type="match status" value="1"/>
</dbReference>
<dbReference type="EMBL" id="CAADJA010000002">
    <property type="protein sequence ID" value="VFS47137.1"/>
    <property type="molecule type" value="Genomic_DNA"/>
</dbReference>
<dbReference type="AlphaFoldDB" id="A0A2C6DFD5"/>
<dbReference type="Proteomes" id="UP000373449">
    <property type="component" value="Unassembled WGS sequence"/>
</dbReference>
<reference evidence="2 4" key="3">
    <citation type="submission" date="2019-03" db="EMBL/GenBank/DDBJ databases">
        <authorList>
            <consortium name="Pathogen Informatics"/>
        </authorList>
    </citation>
    <scope>NUCLEOTIDE SEQUENCE [LARGE SCALE GENOMIC DNA]</scope>
    <source>
        <strain evidence="2 4">NCTC12282</strain>
    </source>
</reference>
<protein>
    <recommendedName>
        <fullName evidence="5">Lipoprotein</fullName>
    </recommendedName>
</protein>
<accession>A0A2C6DFD5</accession>
<keyword evidence="3" id="KW-1185">Reference proteome</keyword>
<evidence type="ECO:0000313" key="2">
    <source>
        <dbReference type="EMBL" id="VFS47137.1"/>
    </source>
</evidence>